<organism evidence="2 3">
    <name type="scientific">Riccia sorocarpa</name>
    <dbReference type="NCBI Taxonomy" id="122646"/>
    <lineage>
        <taxon>Eukaryota</taxon>
        <taxon>Viridiplantae</taxon>
        <taxon>Streptophyta</taxon>
        <taxon>Embryophyta</taxon>
        <taxon>Marchantiophyta</taxon>
        <taxon>Marchantiopsida</taxon>
        <taxon>Marchantiidae</taxon>
        <taxon>Marchantiales</taxon>
        <taxon>Ricciaceae</taxon>
        <taxon>Riccia</taxon>
    </lineage>
</organism>
<proteinExistence type="predicted"/>
<evidence type="ECO:0000313" key="3">
    <source>
        <dbReference type="Proteomes" id="UP001633002"/>
    </source>
</evidence>
<name>A0ABD3HZ90_9MARC</name>
<keyword evidence="3" id="KW-1185">Reference proteome</keyword>
<reference evidence="2 3" key="1">
    <citation type="submission" date="2024-09" db="EMBL/GenBank/DDBJ databases">
        <title>Chromosome-scale assembly of Riccia sorocarpa.</title>
        <authorList>
            <person name="Paukszto L."/>
        </authorList>
    </citation>
    <scope>NUCLEOTIDE SEQUENCE [LARGE SCALE GENOMIC DNA]</scope>
    <source>
        <strain evidence="2">LP-2024</strain>
        <tissue evidence="2">Aerial parts of the thallus</tissue>
    </source>
</reference>
<comment type="caution">
    <text evidence="2">The sequence shown here is derived from an EMBL/GenBank/DDBJ whole genome shotgun (WGS) entry which is preliminary data.</text>
</comment>
<dbReference type="Proteomes" id="UP001633002">
    <property type="component" value="Unassembled WGS sequence"/>
</dbReference>
<gene>
    <name evidence="2" type="ORF">R1sor_010844</name>
</gene>
<protein>
    <submittedName>
        <fullName evidence="2">Uncharacterized protein</fullName>
    </submittedName>
</protein>
<dbReference type="EMBL" id="JBJQOH010000002">
    <property type="protein sequence ID" value="KAL3696768.1"/>
    <property type="molecule type" value="Genomic_DNA"/>
</dbReference>
<accession>A0ABD3HZ90</accession>
<evidence type="ECO:0000256" key="1">
    <source>
        <dbReference type="SAM" id="MobiDB-lite"/>
    </source>
</evidence>
<sequence>MFNRALSLKRKILRALKAQFGLTEKQKNSSSLGRKPVVSISNSGSETEILGLEPSGDGVPHIKYGSPRASDVASSEEVIHDSAAPAIDAIPVSGLRSKTPLSVVVPSKPPEPIAAQTPLDSPVCDTSHTADVSRPNPNPALAQEFAAHVEGFEQVQGELQTATSRARSMPLSPYADPMRKLRDSYIRTMHKMAQEEAKMNPLSPGPVSPLEKDRSPLFSYLHTRRTSADDEEEEFCRLAVMKTKCNRSQTCTNMSHHITSQSTQVRSFFADLCVEFYSVASGPIN</sequence>
<feature type="region of interest" description="Disordered" evidence="1">
    <location>
        <begin position="106"/>
        <end position="134"/>
    </location>
</feature>
<evidence type="ECO:0000313" key="2">
    <source>
        <dbReference type="EMBL" id="KAL3696768.1"/>
    </source>
</evidence>
<dbReference type="AlphaFoldDB" id="A0ABD3HZ90"/>